<evidence type="ECO:0000313" key="9">
    <source>
        <dbReference type="Proteomes" id="UP001316803"/>
    </source>
</evidence>
<dbReference type="GO" id="GO:0061982">
    <property type="term" value="P:meiosis I cell cycle process"/>
    <property type="evidence" value="ECO:0007669"/>
    <property type="project" value="UniProtKB-ARBA"/>
</dbReference>
<dbReference type="GO" id="GO:0030983">
    <property type="term" value="F:mismatched DNA binding"/>
    <property type="evidence" value="ECO:0007669"/>
    <property type="project" value="InterPro"/>
</dbReference>
<keyword evidence="5" id="KW-0539">Nucleus</keyword>
<dbReference type="InterPro" id="IPR002099">
    <property type="entry name" value="MutL/Mlh/PMS"/>
</dbReference>
<dbReference type="AlphaFoldDB" id="A0AAN8EK16"/>
<dbReference type="GO" id="GO:0005524">
    <property type="term" value="F:ATP binding"/>
    <property type="evidence" value="ECO:0007669"/>
    <property type="project" value="InterPro"/>
</dbReference>
<name>A0AAN8EK16_9EURO</name>
<keyword evidence="4" id="KW-0234">DNA repair</keyword>
<dbReference type="CDD" id="cd16926">
    <property type="entry name" value="HATPase_MutL-MLH-PMS-like"/>
    <property type="match status" value="1"/>
</dbReference>
<accession>A0AAN8EK16</accession>
<sequence>MDVDKDEPRGTKRTASEAGLPPEAPRRIKARLHYNRADGCKPLDQDVINKIAAGEIIVAPMNALKEMMENSIDAGSTAIEILVRDGGLKLLQITDNGHGIEVSMLGRSGVNADYEQKDDLPILCERFTTSKLKDFDDLRSIGTYGFRGEALASISHIAHLRVTTKTAGSSCAWQAHYQDGKLIPAKPGQSPDPKPCAGRPGTQITVEDLFYNIPNRRRAFRSPSEEYTKILDVITRYAVHSEHVAFSIKKHGDAGAGFSVAAAASKVDRIKQAHGAALAKELIEFKTENDKWGFTASGYCSNANYSSKRTTILLFINHRSVESSAVKKAVEQAYQLFLPKGGHPFVYLSLEIDPARVDVNVHPTKREVHFLSEDEIIDMVCEEIRERLTQVDTSRTFKTQTLIPTIGPSSNSTARQQSRPEDVEIPESPTPQQHPRTPAPKRPYENNLVRTDSKLRKITSMLPPALTPSQSIDQPSHHPDGPEATTSPHGVTYHTNTNPIIPIRLSSIKTLRSRVRDALHTPLTETFASLTYVGLVDPTRRLAAMQSGVNLYLVDYALISNELFYQIGITDFGNFGSIQLRPPGVDPLPLKEILLVAAELEVETDASLSGLDSDTIAQKVYDQLFSRREMLKEYFSLEIDEEGNLISIPLLIKNYMPCMGKLPTFLLRLGPFVNWTDEMECFRTFLVELAGFYVPEKLPRVNMKDSRGKEKEKQKSSPMKRAHEDGDGDVDADVNMDDRPDPQPEGTAHESPSKTDQDNESEPEDPYITRRRTEIEYALEHVLFPAFRSRLLATQGMVQGVVEIANLKGLYRVFERC</sequence>
<proteinExistence type="inferred from homology"/>
<feature type="region of interest" description="Disordered" evidence="6">
    <location>
        <begin position="399"/>
        <end position="448"/>
    </location>
</feature>
<dbReference type="SUPFAM" id="SSF54211">
    <property type="entry name" value="Ribosomal protein S5 domain 2-like"/>
    <property type="match status" value="1"/>
</dbReference>
<dbReference type="InterPro" id="IPR036890">
    <property type="entry name" value="HATPase_C_sf"/>
</dbReference>
<feature type="compositionally biased region" description="Basic and acidic residues" evidence="6">
    <location>
        <begin position="1"/>
        <end position="10"/>
    </location>
</feature>
<evidence type="ECO:0000256" key="2">
    <source>
        <dbReference type="ARBA" id="ARBA00006082"/>
    </source>
</evidence>
<evidence type="ECO:0000256" key="6">
    <source>
        <dbReference type="SAM" id="MobiDB-lite"/>
    </source>
</evidence>
<keyword evidence="3" id="KW-0227">DNA damage</keyword>
<comment type="similarity">
    <text evidence="2">Belongs to the DNA mismatch repair MutL/HexB family.</text>
</comment>
<dbReference type="SUPFAM" id="SSF55874">
    <property type="entry name" value="ATPase domain of HSP90 chaperone/DNA topoisomerase II/histidine kinase"/>
    <property type="match status" value="1"/>
</dbReference>
<dbReference type="PANTHER" id="PTHR10073">
    <property type="entry name" value="DNA MISMATCH REPAIR PROTEIN MLH, PMS, MUTL"/>
    <property type="match status" value="1"/>
</dbReference>
<evidence type="ECO:0000256" key="4">
    <source>
        <dbReference type="ARBA" id="ARBA00023204"/>
    </source>
</evidence>
<dbReference type="InterPro" id="IPR014721">
    <property type="entry name" value="Ribsml_uS5_D2-typ_fold_subgr"/>
</dbReference>
<feature type="compositionally biased region" description="Polar residues" evidence="6">
    <location>
        <begin position="484"/>
        <end position="497"/>
    </location>
</feature>
<dbReference type="GO" id="GO:0032389">
    <property type="term" value="C:MutLalpha complex"/>
    <property type="evidence" value="ECO:0007669"/>
    <property type="project" value="TreeGrafter"/>
</dbReference>
<organism evidence="8 9">
    <name type="scientific">Knufia fluminis</name>
    <dbReference type="NCBI Taxonomy" id="191047"/>
    <lineage>
        <taxon>Eukaryota</taxon>
        <taxon>Fungi</taxon>
        <taxon>Dikarya</taxon>
        <taxon>Ascomycota</taxon>
        <taxon>Pezizomycotina</taxon>
        <taxon>Eurotiomycetes</taxon>
        <taxon>Chaetothyriomycetidae</taxon>
        <taxon>Chaetothyriales</taxon>
        <taxon>Trichomeriaceae</taxon>
        <taxon>Knufia</taxon>
    </lineage>
</organism>
<feature type="region of interest" description="Disordered" evidence="6">
    <location>
        <begin position="464"/>
        <end position="497"/>
    </location>
</feature>
<dbReference type="GO" id="GO:0016887">
    <property type="term" value="F:ATP hydrolysis activity"/>
    <property type="evidence" value="ECO:0007669"/>
    <property type="project" value="InterPro"/>
</dbReference>
<dbReference type="Pfam" id="PF16413">
    <property type="entry name" value="Mlh1_C"/>
    <property type="match status" value="1"/>
</dbReference>
<dbReference type="Pfam" id="PF01119">
    <property type="entry name" value="DNA_mis_repair"/>
    <property type="match status" value="1"/>
</dbReference>
<dbReference type="InterPro" id="IPR032189">
    <property type="entry name" value="Mlh1_C"/>
</dbReference>
<reference evidence="8 9" key="1">
    <citation type="submission" date="2022-12" db="EMBL/GenBank/DDBJ databases">
        <title>Genomic features and morphological characterization of a novel Knufia sp. strain isolated from spacecraft assembly facility.</title>
        <authorList>
            <person name="Teixeira M."/>
            <person name="Chander A.M."/>
            <person name="Stajich J.E."/>
            <person name="Venkateswaran K."/>
        </authorList>
    </citation>
    <scope>NUCLEOTIDE SEQUENCE [LARGE SCALE GENOMIC DNA]</scope>
    <source>
        <strain evidence="8 9">FJI-L2-BK-P2</strain>
    </source>
</reference>
<dbReference type="FunFam" id="3.30.565.10:FF:000033">
    <property type="entry name" value="DNA mismatch repair protein Mlh1"/>
    <property type="match status" value="1"/>
</dbReference>
<protein>
    <submittedName>
        <fullName evidence="8">DNA mismatch repair protein Mlh1</fullName>
    </submittedName>
</protein>
<dbReference type="Gene3D" id="3.30.230.10">
    <property type="match status" value="1"/>
</dbReference>
<dbReference type="Gene3D" id="3.30.565.10">
    <property type="entry name" value="Histidine kinase-like ATPase, C-terminal domain"/>
    <property type="match status" value="1"/>
</dbReference>
<feature type="region of interest" description="Disordered" evidence="6">
    <location>
        <begin position="1"/>
        <end position="25"/>
    </location>
</feature>
<dbReference type="SMART" id="SM01340">
    <property type="entry name" value="DNA_mis_repair"/>
    <property type="match status" value="1"/>
</dbReference>
<dbReference type="Proteomes" id="UP001316803">
    <property type="component" value="Unassembled WGS sequence"/>
</dbReference>
<dbReference type="NCBIfam" id="TIGR00585">
    <property type="entry name" value="mutl"/>
    <property type="match status" value="1"/>
</dbReference>
<evidence type="ECO:0000256" key="3">
    <source>
        <dbReference type="ARBA" id="ARBA00022763"/>
    </source>
</evidence>
<feature type="domain" description="DNA mismatch repair protein S5" evidence="7">
    <location>
        <begin position="270"/>
        <end position="389"/>
    </location>
</feature>
<dbReference type="GO" id="GO:0006298">
    <property type="term" value="P:mismatch repair"/>
    <property type="evidence" value="ECO:0007669"/>
    <property type="project" value="InterPro"/>
</dbReference>
<evidence type="ECO:0000256" key="5">
    <source>
        <dbReference type="ARBA" id="ARBA00023242"/>
    </source>
</evidence>
<feature type="region of interest" description="Disordered" evidence="6">
    <location>
        <begin position="703"/>
        <end position="766"/>
    </location>
</feature>
<dbReference type="EMBL" id="JAKLMC020000021">
    <property type="protein sequence ID" value="KAK5951300.1"/>
    <property type="molecule type" value="Genomic_DNA"/>
</dbReference>
<dbReference type="PANTHER" id="PTHR10073:SF12">
    <property type="entry name" value="DNA MISMATCH REPAIR PROTEIN MLH1"/>
    <property type="match status" value="1"/>
</dbReference>
<feature type="compositionally biased region" description="Acidic residues" evidence="6">
    <location>
        <begin position="726"/>
        <end position="735"/>
    </location>
</feature>
<dbReference type="InterPro" id="IPR013507">
    <property type="entry name" value="DNA_mismatch_S5_2-like"/>
</dbReference>
<dbReference type="InterPro" id="IPR020568">
    <property type="entry name" value="Ribosomal_Su5_D2-typ_SF"/>
</dbReference>
<dbReference type="PROSITE" id="PS00058">
    <property type="entry name" value="DNA_MISMATCH_REPAIR_1"/>
    <property type="match status" value="1"/>
</dbReference>
<dbReference type="InterPro" id="IPR014762">
    <property type="entry name" value="DNA_mismatch_repair_CS"/>
</dbReference>
<evidence type="ECO:0000313" key="8">
    <source>
        <dbReference type="EMBL" id="KAK5951300.1"/>
    </source>
</evidence>
<feature type="compositionally biased region" description="Polar residues" evidence="6">
    <location>
        <begin position="399"/>
        <end position="417"/>
    </location>
</feature>
<keyword evidence="9" id="KW-1185">Reference proteome</keyword>
<dbReference type="GO" id="GO:0140664">
    <property type="term" value="F:ATP-dependent DNA damage sensor activity"/>
    <property type="evidence" value="ECO:0007669"/>
    <property type="project" value="InterPro"/>
</dbReference>
<dbReference type="FunFam" id="3.30.230.10:FF:000014">
    <property type="entry name" value="DNA mismatch repair protein Mlh1"/>
    <property type="match status" value="1"/>
</dbReference>
<dbReference type="Pfam" id="PF13589">
    <property type="entry name" value="HATPase_c_3"/>
    <property type="match status" value="1"/>
</dbReference>
<dbReference type="InterPro" id="IPR038973">
    <property type="entry name" value="MutL/Mlh/Pms-like"/>
</dbReference>
<feature type="compositionally biased region" description="Basic and acidic residues" evidence="6">
    <location>
        <begin position="736"/>
        <end position="757"/>
    </location>
</feature>
<evidence type="ECO:0000256" key="1">
    <source>
        <dbReference type="ARBA" id="ARBA00004123"/>
    </source>
</evidence>
<evidence type="ECO:0000259" key="7">
    <source>
        <dbReference type="SMART" id="SM01340"/>
    </source>
</evidence>
<feature type="compositionally biased region" description="Basic and acidic residues" evidence="6">
    <location>
        <begin position="703"/>
        <end position="725"/>
    </location>
</feature>
<gene>
    <name evidence="8" type="primary">mlh1</name>
    <name evidence="8" type="ORF">OHC33_007718</name>
</gene>
<comment type="subcellular location">
    <subcellularLocation>
        <location evidence="1">Nucleus</location>
    </subcellularLocation>
</comment>
<comment type="caution">
    <text evidence="8">The sequence shown here is derived from an EMBL/GenBank/DDBJ whole genome shotgun (WGS) entry which is preliminary data.</text>
</comment>
<dbReference type="CDD" id="cd03483">
    <property type="entry name" value="MutL_Trans_MLH1"/>
    <property type="match status" value="1"/>
</dbReference>